<dbReference type="Proteomes" id="UP001362999">
    <property type="component" value="Unassembled WGS sequence"/>
</dbReference>
<dbReference type="InterPro" id="IPR045122">
    <property type="entry name" value="Csc1-like"/>
</dbReference>
<feature type="transmembrane region" description="Helical" evidence="7">
    <location>
        <begin position="428"/>
        <end position="450"/>
    </location>
</feature>
<evidence type="ECO:0000256" key="1">
    <source>
        <dbReference type="ARBA" id="ARBA00004141"/>
    </source>
</evidence>
<sequence length="829" mass="92076">MLSRTKIVRASSFQNGVKLRDRFSHKCKFHSEALFYILVPMEQVDTASTSSFLATLSLNAIVFVAAIGLFTVTRPHLKSIYEPRASVHLDSKRAAPLTGSRSLLYWPIAMYNIDCRLVLDKNGADAYFFVRFLRMKARIFFALWIISWAILLPLTSAGSHVGTNSQLDRFTMGNVQPDKLVRYWAHLMCTWIFTFWVFHNVWREMQHFILIRQEYLTSPSRTGSIQAHTFLVTGVPASYSNPAALRELFKDLSGGIHNIWTTSGLELIPNIAHRRMAAITKLEAAVTKFLAMAARENAGSGQLETTTKSQRPSHRVGIFGFWGKKVDSIEWACSEIATCNRLLAQISRDSADDHFKTRPRTAGGGILSWKTCAAFITCNSRISAHMASKALLHHKPYLMSAKYVDVSWKDVVWNNLNQNPYELKLRMLVSYAATTALIIFWTVPAAFIGLASSLPSLAATAPWLSWIDMIPTWVMGFLSGILPPVLLAAVMMLVPLSLRSLAVFEGKPTQSAVELSLMTRFFMFQVVHSFLIITVSSGIVAALPGLLRAPTSVPTLLAQRLPQASTFFLTFTVLRGLSGAANGLLQIGPLILYHTKLFMLGSTPRSIYAIKYGSRSVQWGTLFPDFTLLAVIGLVYSVISPIINGIACFAFFVFYHLYKYLLVWQFAQPRGSDSGGQFFPRAVGHIFVGLYIQQICMAGLFFLGRDERNYPASAPQGVLISVLLVLTILFQHFINDSFGPLHHGLPLTLADSPGETHGSGENWSRENDFHPIIPTPSPIAWFPNDLLGLALMQAKNCHDAGVNCSLQNAEMNAKGRVKVTGPPPDLECQ</sequence>
<dbReference type="Pfam" id="PF13967">
    <property type="entry name" value="RSN1_TM"/>
    <property type="match status" value="1"/>
</dbReference>
<organism evidence="12 13">
    <name type="scientific">Favolaschia claudopus</name>
    <dbReference type="NCBI Taxonomy" id="2862362"/>
    <lineage>
        <taxon>Eukaryota</taxon>
        <taxon>Fungi</taxon>
        <taxon>Dikarya</taxon>
        <taxon>Basidiomycota</taxon>
        <taxon>Agaricomycotina</taxon>
        <taxon>Agaricomycetes</taxon>
        <taxon>Agaricomycetidae</taxon>
        <taxon>Agaricales</taxon>
        <taxon>Marasmiineae</taxon>
        <taxon>Mycenaceae</taxon>
        <taxon>Favolaschia</taxon>
    </lineage>
</organism>
<dbReference type="GO" id="GO:0005227">
    <property type="term" value="F:calcium-activated cation channel activity"/>
    <property type="evidence" value="ECO:0007669"/>
    <property type="project" value="InterPro"/>
</dbReference>
<feature type="transmembrane region" description="Helical" evidence="7">
    <location>
        <begin position="642"/>
        <end position="661"/>
    </location>
</feature>
<evidence type="ECO:0000256" key="3">
    <source>
        <dbReference type="ARBA" id="ARBA00022448"/>
    </source>
</evidence>
<evidence type="ECO:0000256" key="2">
    <source>
        <dbReference type="ARBA" id="ARBA00007779"/>
    </source>
</evidence>
<proteinExistence type="inferred from homology"/>
<evidence type="ECO:0000259" key="8">
    <source>
        <dbReference type="Pfam" id="PF02714"/>
    </source>
</evidence>
<dbReference type="Pfam" id="PF14703">
    <property type="entry name" value="PHM7_cyt"/>
    <property type="match status" value="1"/>
</dbReference>
<feature type="transmembrane region" description="Helical" evidence="7">
    <location>
        <begin position="682"/>
        <end position="704"/>
    </location>
</feature>
<gene>
    <name evidence="12" type="ORF">R3P38DRAFT_3332266</name>
</gene>
<protein>
    <submittedName>
        <fullName evidence="12">Kinase domain-containing protein</fullName>
    </submittedName>
</protein>
<feature type="transmembrane region" description="Helical" evidence="7">
    <location>
        <begin position="716"/>
        <end position="734"/>
    </location>
</feature>
<feature type="transmembrane region" description="Helical" evidence="7">
    <location>
        <begin position="470"/>
        <end position="494"/>
    </location>
</feature>
<dbReference type="InterPro" id="IPR032880">
    <property type="entry name" value="CSC1/OSCA1-like_N"/>
</dbReference>
<dbReference type="Pfam" id="PF12621">
    <property type="entry name" value="PHM7_ext"/>
    <property type="match status" value="1"/>
</dbReference>
<keyword evidence="4 7" id="KW-0812">Transmembrane</keyword>
<keyword evidence="12" id="KW-0418">Kinase</keyword>
<keyword evidence="5 7" id="KW-1133">Transmembrane helix</keyword>
<feature type="transmembrane region" description="Helical" evidence="7">
    <location>
        <begin position="139"/>
        <end position="163"/>
    </location>
</feature>
<evidence type="ECO:0000259" key="11">
    <source>
        <dbReference type="Pfam" id="PF14703"/>
    </source>
</evidence>
<name>A0AAV9ZN99_9AGAR</name>
<evidence type="ECO:0000256" key="4">
    <source>
        <dbReference type="ARBA" id="ARBA00022692"/>
    </source>
</evidence>
<evidence type="ECO:0000259" key="9">
    <source>
        <dbReference type="Pfam" id="PF12621"/>
    </source>
</evidence>
<dbReference type="InterPro" id="IPR022257">
    <property type="entry name" value="PHM7_ext"/>
</dbReference>
<feature type="domain" description="10TM putative phosphate transporter extracellular tail" evidence="9">
    <location>
        <begin position="769"/>
        <end position="825"/>
    </location>
</feature>
<feature type="transmembrane region" description="Helical" evidence="7">
    <location>
        <begin position="616"/>
        <end position="636"/>
    </location>
</feature>
<evidence type="ECO:0000256" key="5">
    <source>
        <dbReference type="ARBA" id="ARBA00022989"/>
    </source>
</evidence>
<dbReference type="InterPro" id="IPR027815">
    <property type="entry name" value="CSC1/OSCA1-like_cyt"/>
</dbReference>
<keyword evidence="3" id="KW-0813">Transport</keyword>
<dbReference type="GO" id="GO:0016301">
    <property type="term" value="F:kinase activity"/>
    <property type="evidence" value="ECO:0007669"/>
    <property type="project" value="UniProtKB-KW"/>
</dbReference>
<comment type="similarity">
    <text evidence="2">Belongs to the CSC1 (TC 1.A.17) family.</text>
</comment>
<keyword evidence="13" id="KW-1185">Reference proteome</keyword>
<feature type="domain" description="CSC1/OSCA1-like 7TM region" evidence="8">
    <location>
        <begin position="427"/>
        <end position="701"/>
    </location>
</feature>
<evidence type="ECO:0000313" key="12">
    <source>
        <dbReference type="EMBL" id="KAK6987884.1"/>
    </source>
</evidence>
<feature type="domain" description="CSC1/OSCA1-like cytosolic" evidence="11">
    <location>
        <begin position="228"/>
        <end position="415"/>
    </location>
</feature>
<comment type="subcellular location">
    <subcellularLocation>
        <location evidence="1">Membrane</location>
        <topology evidence="1">Multi-pass membrane protein</topology>
    </subcellularLocation>
</comment>
<evidence type="ECO:0000256" key="7">
    <source>
        <dbReference type="SAM" id="Phobius"/>
    </source>
</evidence>
<evidence type="ECO:0000256" key="6">
    <source>
        <dbReference type="ARBA" id="ARBA00023136"/>
    </source>
</evidence>
<dbReference type="GO" id="GO:0005886">
    <property type="term" value="C:plasma membrane"/>
    <property type="evidence" value="ECO:0007669"/>
    <property type="project" value="TreeGrafter"/>
</dbReference>
<feature type="transmembrane region" description="Helical" evidence="7">
    <location>
        <begin position="183"/>
        <end position="202"/>
    </location>
</feature>
<comment type="caution">
    <text evidence="12">The sequence shown here is derived from an EMBL/GenBank/DDBJ whole genome shotgun (WGS) entry which is preliminary data.</text>
</comment>
<keyword evidence="12" id="KW-0808">Transferase</keyword>
<feature type="transmembrane region" description="Helical" evidence="7">
    <location>
        <begin position="51"/>
        <end position="72"/>
    </location>
</feature>
<feature type="transmembrane region" description="Helical" evidence="7">
    <location>
        <begin position="526"/>
        <end position="547"/>
    </location>
</feature>
<keyword evidence="6 7" id="KW-0472">Membrane</keyword>
<dbReference type="AlphaFoldDB" id="A0AAV9ZN99"/>
<dbReference type="PANTHER" id="PTHR13018">
    <property type="entry name" value="PROBABLE MEMBRANE PROTEIN DUF221-RELATED"/>
    <property type="match status" value="1"/>
</dbReference>
<dbReference type="Pfam" id="PF02714">
    <property type="entry name" value="RSN1_7TM"/>
    <property type="match status" value="1"/>
</dbReference>
<dbReference type="EMBL" id="JAWWNJ010000127">
    <property type="protein sequence ID" value="KAK6987884.1"/>
    <property type="molecule type" value="Genomic_DNA"/>
</dbReference>
<dbReference type="InterPro" id="IPR003864">
    <property type="entry name" value="CSC1/OSCA1-like_7TM"/>
</dbReference>
<evidence type="ECO:0000313" key="13">
    <source>
        <dbReference type="Proteomes" id="UP001362999"/>
    </source>
</evidence>
<reference evidence="12 13" key="1">
    <citation type="journal article" date="2024" name="J Genomics">
        <title>Draft genome sequencing and assembly of Favolaschia claudopus CIRM-BRFM 2984 isolated from oak limbs.</title>
        <authorList>
            <person name="Navarro D."/>
            <person name="Drula E."/>
            <person name="Chaduli D."/>
            <person name="Cazenave R."/>
            <person name="Ahrendt S."/>
            <person name="Wang J."/>
            <person name="Lipzen A."/>
            <person name="Daum C."/>
            <person name="Barry K."/>
            <person name="Grigoriev I.V."/>
            <person name="Favel A."/>
            <person name="Rosso M.N."/>
            <person name="Martin F."/>
        </authorList>
    </citation>
    <scope>NUCLEOTIDE SEQUENCE [LARGE SCALE GENOMIC DNA]</scope>
    <source>
        <strain evidence="12 13">CIRM-BRFM 2984</strain>
    </source>
</reference>
<dbReference type="PANTHER" id="PTHR13018:SF143">
    <property type="entry name" value="CSC1_OSCA1-LIKE 7TM REGION DOMAIN-CONTAINING PROTEIN"/>
    <property type="match status" value="1"/>
</dbReference>
<evidence type="ECO:0000259" key="10">
    <source>
        <dbReference type="Pfam" id="PF13967"/>
    </source>
</evidence>
<accession>A0AAV9ZN99</accession>
<feature type="domain" description="CSC1/OSCA1-like N-terminal transmembrane" evidence="10">
    <location>
        <begin position="51"/>
        <end position="204"/>
    </location>
</feature>